<feature type="region of interest" description="Disordered" evidence="1">
    <location>
        <begin position="283"/>
        <end position="335"/>
    </location>
</feature>
<proteinExistence type="predicted"/>
<keyword evidence="4" id="KW-1185">Reference proteome</keyword>
<feature type="region of interest" description="Disordered" evidence="1">
    <location>
        <begin position="1"/>
        <end position="267"/>
    </location>
</feature>
<keyword evidence="2" id="KW-0472">Membrane</keyword>
<dbReference type="Proteomes" id="UP000236178">
    <property type="component" value="Unassembled WGS sequence"/>
</dbReference>
<feature type="transmembrane region" description="Helical" evidence="2">
    <location>
        <begin position="341"/>
        <end position="360"/>
    </location>
</feature>
<evidence type="ECO:0000313" key="4">
    <source>
        <dbReference type="Proteomes" id="UP000236178"/>
    </source>
</evidence>
<evidence type="ECO:0000256" key="1">
    <source>
        <dbReference type="SAM" id="MobiDB-lite"/>
    </source>
</evidence>
<dbReference type="OrthoDB" id="3763497at2"/>
<dbReference type="AlphaFoldDB" id="A0A2I0SDF1"/>
<gene>
    <name evidence="3" type="ORF">CW362_37680</name>
</gene>
<protein>
    <submittedName>
        <fullName evidence="3">Uncharacterized protein</fullName>
    </submittedName>
</protein>
<keyword evidence="2" id="KW-0812">Transmembrane</keyword>
<comment type="caution">
    <text evidence="3">The sequence shown here is derived from an EMBL/GenBank/DDBJ whole genome shotgun (WGS) entry which is preliminary data.</text>
</comment>
<dbReference type="RefSeq" id="WP_103554105.1">
    <property type="nucleotide sequence ID" value="NZ_KZ626975.1"/>
</dbReference>
<dbReference type="EMBL" id="PJOS01000137">
    <property type="protein sequence ID" value="PKT67939.1"/>
    <property type="molecule type" value="Genomic_DNA"/>
</dbReference>
<keyword evidence="2" id="KW-1133">Transmembrane helix</keyword>
<evidence type="ECO:0000256" key="2">
    <source>
        <dbReference type="SAM" id="Phobius"/>
    </source>
</evidence>
<feature type="region of interest" description="Disordered" evidence="1">
    <location>
        <begin position="491"/>
        <end position="522"/>
    </location>
</feature>
<sequence length="546" mass="53635">MTQSGQGEEPSARPAREGIVLPSDGSEPLLPGTAGDRATPAGGPAWGGQWGPDRSAAQAPGPGDGWGAPAWGPSAPSEPQGWPASDPHGAQQAQGFGGPGSGSAPLPPENAQSSAYGVQNGYAPGAHGAHSAAGYDGYGGYGVQEQQGGQGTSLPAGGDEGATQYIPYIPAAPGADEGATQFIPPVAAAPDEGATQFMPPVGPGALPPETGAGAPQYLGQATQGGPGAGSLPSAGSDADATQYIPPVPAQPSGSFGMPSGAQEERQPPAEFDNLFRNEPEAAGSTQMLPRIDAGGPQAPRDTYGAQSAPGAPGGRSAGRRGGPSDGDGAGGGGRSGSRVPVIAAVGIGIIVLGVGAGALLSGGGSGDDSKDDTGKTVAATAPATAGSSAPAGADPVKAQAVELDKLLADSANSRDSVIRAVANVKACNNLGQAANDLRDAAKQRGELVTRLSGLAVDKLPNHEELTAALNSGWRASASADNHYAAWADQVGNGKKGCRKGQARTTGETQAGDRASGTASAQKGKAATLWNSIASKYGLTQRARTQL</sequence>
<feature type="compositionally biased region" description="Low complexity" evidence="1">
    <location>
        <begin position="56"/>
        <end position="79"/>
    </location>
</feature>
<accession>A0A2I0SDF1</accession>
<organism evidence="3 4">
    <name type="scientific">Streptomyces populi</name>
    <dbReference type="NCBI Taxonomy" id="2058924"/>
    <lineage>
        <taxon>Bacteria</taxon>
        <taxon>Bacillati</taxon>
        <taxon>Actinomycetota</taxon>
        <taxon>Actinomycetes</taxon>
        <taxon>Kitasatosporales</taxon>
        <taxon>Streptomycetaceae</taxon>
        <taxon>Streptomyces</taxon>
    </lineage>
</organism>
<reference evidence="3 4" key="1">
    <citation type="submission" date="2017-12" db="EMBL/GenBank/DDBJ databases">
        <title>Streptomyces populusis sp. nov., a novel endophytic actinobacterium isolated from stems of Populus adenopoda Maxim.</title>
        <authorList>
            <person name="Wang Z."/>
        </authorList>
    </citation>
    <scope>NUCLEOTIDE SEQUENCE [LARGE SCALE GENOMIC DNA]</scope>
    <source>
        <strain evidence="3 4">A249</strain>
    </source>
</reference>
<evidence type="ECO:0000313" key="3">
    <source>
        <dbReference type="EMBL" id="PKT67939.1"/>
    </source>
</evidence>
<feature type="compositionally biased region" description="Gly residues" evidence="1">
    <location>
        <begin position="311"/>
        <end position="335"/>
    </location>
</feature>
<feature type="compositionally biased region" description="Low complexity" evidence="1">
    <location>
        <begin position="229"/>
        <end position="240"/>
    </location>
</feature>
<name>A0A2I0SDF1_9ACTN</name>
<feature type="compositionally biased region" description="Low complexity" evidence="1">
    <location>
        <begin position="121"/>
        <end position="135"/>
    </location>
</feature>